<evidence type="ECO:0000256" key="7">
    <source>
        <dbReference type="SAM" id="Phobius"/>
    </source>
</evidence>
<dbReference type="AlphaFoldDB" id="A0A2N9JIF7"/>
<comment type="subcellular location">
    <subcellularLocation>
        <location evidence="1">Cell membrane</location>
        <topology evidence="1">Single-pass membrane protein</topology>
    </subcellularLocation>
</comment>
<sequence>MNGRSLTRSTTDKFLGGVCGGLARYLNLDSGLVRILTVVIAVFTQVGWIAYLVLWAVLPTDSSSRTGIDEVKDVFGNRGSTPPPADRPAQNPDDLR</sequence>
<feature type="domain" description="Phage shock protein PspC N-terminal" evidence="8">
    <location>
        <begin position="5"/>
        <end position="60"/>
    </location>
</feature>
<evidence type="ECO:0000256" key="5">
    <source>
        <dbReference type="ARBA" id="ARBA00023136"/>
    </source>
</evidence>
<dbReference type="Proteomes" id="UP000238164">
    <property type="component" value="Chromosome 1"/>
</dbReference>
<name>A0A2N9JIF7_9ACTN</name>
<evidence type="ECO:0000313" key="10">
    <source>
        <dbReference type="Proteomes" id="UP000238164"/>
    </source>
</evidence>
<dbReference type="KEGG" id="mgg:MPLG2_2281"/>
<keyword evidence="2" id="KW-1003">Cell membrane</keyword>
<evidence type="ECO:0000256" key="2">
    <source>
        <dbReference type="ARBA" id="ARBA00022475"/>
    </source>
</evidence>
<protein>
    <recommendedName>
        <fullName evidence="8">Phage shock protein PspC N-terminal domain-containing protein</fullName>
    </recommendedName>
</protein>
<reference evidence="9 10" key="1">
    <citation type="submission" date="2018-02" db="EMBL/GenBank/DDBJ databases">
        <authorList>
            <person name="Cohen D.B."/>
            <person name="Kent A.D."/>
        </authorList>
    </citation>
    <scope>NUCLEOTIDE SEQUENCE [LARGE SCALE GENOMIC DNA]</scope>
    <source>
        <strain evidence="9">1</strain>
    </source>
</reference>
<gene>
    <name evidence="9" type="ORF">MPLG2_2281</name>
</gene>
<dbReference type="InterPro" id="IPR007168">
    <property type="entry name" value="Phageshock_PspC_N"/>
</dbReference>
<dbReference type="Pfam" id="PF04024">
    <property type="entry name" value="PspC"/>
    <property type="match status" value="1"/>
</dbReference>
<evidence type="ECO:0000256" key="6">
    <source>
        <dbReference type="SAM" id="MobiDB-lite"/>
    </source>
</evidence>
<keyword evidence="3 7" id="KW-0812">Transmembrane</keyword>
<dbReference type="GO" id="GO:0005886">
    <property type="term" value="C:plasma membrane"/>
    <property type="evidence" value="ECO:0007669"/>
    <property type="project" value="UniProtKB-SubCell"/>
</dbReference>
<dbReference type="OrthoDB" id="7359894at2"/>
<feature type="region of interest" description="Disordered" evidence="6">
    <location>
        <begin position="63"/>
        <end position="96"/>
    </location>
</feature>
<organism evidence="9 10">
    <name type="scientific">Micropruina glycogenica</name>
    <dbReference type="NCBI Taxonomy" id="75385"/>
    <lineage>
        <taxon>Bacteria</taxon>
        <taxon>Bacillati</taxon>
        <taxon>Actinomycetota</taxon>
        <taxon>Actinomycetes</taxon>
        <taxon>Propionibacteriales</taxon>
        <taxon>Nocardioidaceae</taxon>
        <taxon>Micropruina</taxon>
    </lineage>
</organism>
<keyword evidence="5 7" id="KW-0472">Membrane</keyword>
<evidence type="ECO:0000259" key="8">
    <source>
        <dbReference type="Pfam" id="PF04024"/>
    </source>
</evidence>
<dbReference type="InterPro" id="IPR052027">
    <property type="entry name" value="PspC"/>
</dbReference>
<evidence type="ECO:0000256" key="3">
    <source>
        <dbReference type="ARBA" id="ARBA00022692"/>
    </source>
</evidence>
<dbReference type="PANTHER" id="PTHR33885">
    <property type="entry name" value="PHAGE SHOCK PROTEIN C"/>
    <property type="match status" value="1"/>
</dbReference>
<evidence type="ECO:0000256" key="4">
    <source>
        <dbReference type="ARBA" id="ARBA00022989"/>
    </source>
</evidence>
<feature type="transmembrane region" description="Helical" evidence="7">
    <location>
        <begin position="35"/>
        <end position="58"/>
    </location>
</feature>
<evidence type="ECO:0000313" key="9">
    <source>
        <dbReference type="EMBL" id="SPD87311.1"/>
    </source>
</evidence>
<accession>A0A2N9JIF7</accession>
<keyword evidence="4 7" id="KW-1133">Transmembrane helix</keyword>
<dbReference type="EMBL" id="LT985188">
    <property type="protein sequence ID" value="SPD87311.1"/>
    <property type="molecule type" value="Genomic_DNA"/>
</dbReference>
<dbReference type="PANTHER" id="PTHR33885:SF3">
    <property type="entry name" value="PHAGE SHOCK PROTEIN C"/>
    <property type="match status" value="1"/>
</dbReference>
<proteinExistence type="predicted"/>
<dbReference type="RefSeq" id="WP_105186072.1">
    <property type="nucleotide sequence ID" value="NZ_BAAAGO010000004.1"/>
</dbReference>
<keyword evidence="10" id="KW-1185">Reference proteome</keyword>
<evidence type="ECO:0000256" key="1">
    <source>
        <dbReference type="ARBA" id="ARBA00004162"/>
    </source>
</evidence>